<protein>
    <recommendedName>
        <fullName evidence="5">MYND-type domain-containing protein</fullName>
    </recommendedName>
</protein>
<dbReference type="PROSITE" id="PS50865">
    <property type="entry name" value="ZF_MYND_2"/>
    <property type="match status" value="1"/>
</dbReference>
<keyword evidence="3" id="KW-0862">Zinc</keyword>
<dbReference type="InterPro" id="IPR002893">
    <property type="entry name" value="Znf_MYND"/>
</dbReference>
<dbReference type="STRING" id="1348612.A0A397GAX8"/>
<accession>A0A397GAX8</accession>
<evidence type="ECO:0000256" key="4">
    <source>
        <dbReference type="PROSITE-ProRule" id="PRU00134"/>
    </source>
</evidence>
<evidence type="ECO:0000313" key="7">
    <source>
        <dbReference type="Proteomes" id="UP000266861"/>
    </source>
</evidence>
<reference evidence="6 7" key="1">
    <citation type="submission" date="2018-08" db="EMBL/GenBank/DDBJ databases">
        <title>Genome and evolution of the arbuscular mycorrhizal fungus Diversispora epigaea (formerly Glomus versiforme) and its bacterial endosymbionts.</title>
        <authorList>
            <person name="Sun X."/>
            <person name="Fei Z."/>
            <person name="Harrison M."/>
        </authorList>
    </citation>
    <scope>NUCLEOTIDE SEQUENCE [LARGE SCALE GENOMIC DNA]</scope>
    <source>
        <strain evidence="6 7">IT104</strain>
    </source>
</reference>
<evidence type="ECO:0000256" key="2">
    <source>
        <dbReference type="ARBA" id="ARBA00022771"/>
    </source>
</evidence>
<keyword evidence="2 4" id="KW-0863">Zinc-finger</keyword>
<comment type="caution">
    <text evidence="6">The sequence shown here is derived from an EMBL/GenBank/DDBJ whole genome shotgun (WGS) entry which is preliminary data.</text>
</comment>
<proteinExistence type="predicted"/>
<gene>
    <name evidence="6" type="ORF">Glove_682g42</name>
</gene>
<dbReference type="AlphaFoldDB" id="A0A397GAX8"/>
<dbReference type="OrthoDB" id="4851849at2759"/>
<evidence type="ECO:0000256" key="1">
    <source>
        <dbReference type="ARBA" id="ARBA00022723"/>
    </source>
</evidence>
<sequence length="373" mass="43109">MDCTVCKKSTNKRCSRCSVKYYCSPSCQKKDYPNHKLDCPLRSAEILVKNAFADKMPTNVAVLYEYGFSNCMGNPRDTTMLFGLYIGLIKHIGCSASQIHSWWEKGELALNIKKAYDDAGATSGYYSWFLKNEHFLQGLHKYEGEKTDKGLADRYFEKVKPYLSEHDQTVPTESLPESKREVIAFYKVMLTGCMPRIEFPMWIDFGFCTCKVGNDYLGESEEKKLSELYQELIIQKGCKIDEFHEAYLSGSIVDLLKKKCNDCSWLIENRIEVRGFNQPTKSVYYLKQCVLSESVSLESSVIVDYGFMNCRTEDEIKQLRNMYKKLFKTPRFDLQDLHKACMAGKIFNYIRSILPSEVVNANLLKNPYPLHDY</sequence>
<evidence type="ECO:0000259" key="5">
    <source>
        <dbReference type="PROSITE" id="PS50865"/>
    </source>
</evidence>
<evidence type="ECO:0000256" key="3">
    <source>
        <dbReference type="ARBA" id="ARBA00022833"/>
    </source>
</evidence>
<dbReference type="PROSITE" id="PS01360">
    <property type="entry name" value="ZF_MYND_1"/>
    <property type="match status" value="1"/>
</dbReference>
<dbReference type="GO" id="GO:0008270">
    <property type="term" value="F:zinc ion binding"/>
    <property type="evidence" value="ECO:0007669"/>
    <property type="project" value="UniProtKB-KW"/>
</dbReference>
<dbReference type="SUPFAM" id="SSF144232">
    <property type="entry name" value="HIT/MYND zinc finger-like"/>
    <property type="match status" value="1"/>
</dbReference>
<organism evidence="6 7">
    <name type="scientific">Diversispora epigaea</name>
    <dbReference type="NCBI Taxonomy" id="1348612"/>
    <lineage>
        <taxon>Eukaryota</taxon>
        <taxon>Fungi</taxon>
        <taxon>Fungi incertae sedis</taxon>
        <taxon>Mucoromycota</taxon>
        <taxon>Glomeromycotina</taxon>
        <taxon>Glomeromycetes</taxon>
        <taxon>Diversisporales</taxon>
        <taxon>Diversisporaceae</taxon>
        <taxon>Diversispora</taxon>
    </lineage>
</organism>
<dbReference type="Pfam" id="PF01753">
    <property type="entry name" value="zf-MYND"/>
    <property type="match status" value="1"/>
</dbReference>
<dbReference type="Gene3D" id="6.10.140.2220">
    <property type="match status" value="1"/>
</dbReference>
<dbReference type="Proteomes" id="UP000266861">
    <property type="component" value="Unassembled WGS sequence"/>
</dbReference>
<name>A0A397GAX8_9GLOM</name>
<evidence type="ECO:0000313" key="6">
    <source>
        <dbReference type="EMBL" id="RHZ45260.1"/>
    </source>
</evidence>
<dbReference type="EMBL" id="PQFF01000551">
    <property type="protein sequence ID" value="RHZ45260.1"/>
    <property type="molecule type" value="Genomic_DNA"/>
</dbReference>
<feature type="domain" description="MYND-type" evidence="5">
    <location>
        <begin position="3"/>
        <end position="39"/>
    </location>
</feature>
<keyword evidence="7" id="KW-1185">Reference proteome</keyword>
<keyword evidence="1" id="KW-0479">Metal-binding</keyword>